<dbReference type="EMBL" id="BHZD01000001">
    <property type="protein sequence ID" value="GCD45551.1"/>
    <property type="molecule type" value="Genomic_DNA"/>
</dbReference>
<dbReference type="AlphaFoldDB" id="A0A401W8F5"/>
<dbReference type="Pfam" id="PF11755">
    <property type="entry name" value="DUF3311"/>
    <property type="match status" value="1"/>
</dbReference>
<sequence length="85" mass="9186">MLKRPTLLWLLVPHVLYLGVLPLVNRVTPTVLGLPFLVFWMLLATLLTPASVWLAWRGDRKRAARRAAGRAGAAAGERAGDGSAA</sequence>
<proteinExistence type="predicted"/>
<gene>
    <name evidence="2" type="ORF">GKJPGBOP_05283</name>
</gene>
<keyword evidence="1" id="KW-0472">Membrane</keyword>
<keyword evidence="1" id="KW-0812">Transmembrane</keyword>
<accession>A0A401W8F5</accession>
<organism evidence="2 3">
    <name type="scientific">Streptomyces paromomycinus</name>
    <name type="common">Streptomyces rimosus subsp. paromomycinus</name>
    <dbReference type="NCBI Taxonomy" id="92743"/>
    <lineage>
        <taxon>Bacteria</taxon>
        <taxon>Bacillati</taxon>
        <taxon>Actinomycetota</taxon>
        <taxon>Actinomycetes</taxon>
        <taxon>Kitasatosporales</taxon>
        <taxon>Streptomycetaceae</taxon>
        <taxon>Streptomyces</taxon>
    </lineage>
</organism>
<comment type="caution">
    <text evidence="2">The sequence shown here is derived from an EMBL/GenBank/DDBJ whole genome shotgun (WGS) entry which is preliminary data.</text>
</comment>
<reference evidence="2 3" key="1">
    <citation type="submission" date="2018-11" db="EMBL/GenBank/DDBJ databases">
        <title>Whole genome sequence of Streptomyces paromomycinus NBRC 15454(T).</title>
        <authorList>
            <person name="Komaki H."/>
            <person name="Tamura T."/>
        </authorList>
    </citation>
    <scope>NUCLEOTIDE SEQUENCE [LARGE SCALE GENOMIC DNA]</scope>
    <source>
        <strain evidence="2 3">NBRC 15454</strain>
    </source>
</reference>
<name>A0A401W8F5_STREY</name>
<evidence type="ECO:0000313" key="2">
    <source>
        <dbReference type="EMBL" id="GCD45551.1"/>
    </source>
</evidence>
<feature type="transmembrane region" description="Helical" evidence="1">
    <location>
        <begin position="36"/>
        <end position="56"/>
    </location>
</feature>
<keyword evidence="3" id="KW-1185">Reference proteome</keyword>
<dbReference type="InterPro" id="IPR021741">
    <property type="entry name" value="DUF3311"/>
</dbReference>
<evidence type="ECO:0008006" key="4">
    <source>
        <dbReference type="Google" id="ProtNLM"/>
    </source>
</evidence>
<keyword evidence="1" id="KW-1133">Transmembrane helix</keyword>
<dbReference type="RefSeq" id="WP_174857222.1">
    <property type="nucleotide sequence ID" value="NZ_BHZD01000001.1"/>
</dbReference>
<protein>
    <recommendedName>
        <fullName evidence="4">DUF3311 domain-containing protein</fullName>
    </recommendedName>
</protein>
<evidence type="ECO:0000256" key="1">
    <source>
        <dbReference type="SAM" id="Phobius"/>
    </source>
</evidence>
<feature type="transmembrane region" description="Helical" evidence="1">
    <location>
        <begin position="7"/>
        <end position="24"/>
    </location>
</feature>
<dbReference type="Proteomes" id="UP000286746">
    <property type="component" value="Unassembled WGS sequence"/>
</dbReference>
<evidence type="ECO:0000313" key="3">
    <source>
        <dbReference type="Proteomes" id="UP000286746"/>
    </source>
</evidence>